<organism evidence="2 3">
    <name type="scientific">Candidatus Symbiobacter mobilis CR</name>
    <dbReference type="NCBI Taxonomy" id="946483"/>
    <lineage>
        <taxon>Bacteria</taxon>
        <taxon>Pseudomonadati</taxon>
        <taxon>Pseudomonadota</taxon>
        <taxon>Betaproteobacteria</taxon>
        <taxon>Burkholderiales</taxon>
        <taxon>Comamonadaceae</taxon>
    </lineage>
</organism>
<dbReference type="AlphaFoldDB" id="U5N939"/>
<name>U5N939_9BURK</name>
<dbReference type="EMBL" id="CP004885">
    <property type="protein sequence ID" value="AGX86714.1"/>
    <property type="molecule type" value="Genomic_DNA"/>
</dbReference>
<protein>
    <submittedName>
        <fullName evidence="2">Uncharacterized protein</fullName>
    </submittedName>
</protein>
<evidence type="ECO:0000313" key="2">
    <source>
        <dbReference type="EMBL" id="AGX86714.1"/>
    </source>
</evidence>
<dbReference type="KEGG" id="cbx:Cenrod_0603"/>
<feature type="region of interest" description="Disordered" evidence="1">
    <location>
        <begin position="56"/>
        <end position="83"/>
    </location>
</feature>
<proteinExistence type="predicted"/>
<gene>
    <name evidence="2" type="ORF">Cenrod_0603</name>
</gene>
<sequence>MRIWKFHAPTLAEQGGTVLSDYLAKMSYLAFDHAIGVSEGFWVNVVTGPTNTMATTTTTTTSTSTSSWATTTTTTTSTTLPDAGLEPISVGNMPLIAA</sequence>
<reference evidence="2 3" key="1">
    <citation type="journal article" date="2013" name="Genome Biol.">
        <title>Genomic analysis reveals key aspects of prokaryotic symbiosis in the phototrophic consortium "Chlorochromatium aggregatum".</title>
        <authorList>
            <person name="Liu Z."/>
            <person name="Muller J."/>
            <person name="Li T."/>
            <person name="Alvey R.M."/>
            <person name="Vogl K."/>
            <person name="Frigaard N.U."/>
            <person name="Rockwell N.C."/>
            <person name="Boyd E.S."/>
            <person name="Tomsho L.P."/>
            <person name="Schuster S.C."/>
            <person name="Henke P."/>
            <person name="Rohde M."/>
            <person name="Overmann J."/>
            <person name="Bryant D.A."/>
        </authorList>
    </citation>
    <scope>NUCLEOTIDE SEQUENCE [LARGE SCALE GENOMIC DNA]</scope>
    <source>
        <strain evidence="2">CR</strain>
    </source>
</reference>
<accession>U5N939</accession>
<keyword evidence="3" id="KW-1185">Reference proteome</keyword>
<dbReference type="HOGENOM" id="CLU_2328582_0_0_4"/>
<evidence type="ECO:0000313" key="3">
    <source>
        <dbReference type="Proteomes" id="UP000017184"/>
    </source>
</evidence>
<dbReference type="Proteomes" id="UP000017184">
    <property type="component" value="Chromosome"/>
</dbReference>
<evidence type="ECO:0000256" key="1">
    <source>
        <dbReference type="SAM" id="MobiDB-lite"/>
    </source>
</evidence>
<feature type="compositionally biased region" description="Low complexity" evidence="1">
    <location>
        <begin position="56"/>
        <end position="79"/>
    </location>
</feature>